<evidence type="ECO:0000313" key="2">
    <source>
        <dbReference type="Proteomes" id="UP001227192"/>
    </source>
</evidence>
<evidence type="ECO:0000313" key="1">
    <source>
        <dbReference type="EMBL" id="KAJ9491672.1"/>
    </source>
</evidence>
<dbReference type="EMBL" id="LACB01000027">
    <property type="protein sequence ID" value="KAJ9491672.1"/>
    <property type="molecule type" value="Genomic_DNA"/>
</dbReference>
<sequence>MEPREVDRKEKRKKKKKERAMRSYLFSEAFFYARAHLASVKLLLFRVDFISQYIYPPPKNAKCKKEEVVPGIEPGLLVSETRVMTITLHNRNS</sequence>
<organism evidence="1 2">
    <name type="scientific">Penicillium thymicola</name>
    <dbReference type="NCBI Taxonomy" id="293382"/>
    <lineage>
        <taxon>Eukaryota</taxon>
        <taxon>Fungi</taxon>
        <taxon>Dikarya</taxon>
        <taxon>Ascomycota</taxon>
        <taxon>Pezizomycotina</taxon>
        <taxon>Eurotiomycetes</taxon>
        <taxon>Eurotiomycetidae</taxon>
        <taxon>Eurotiales</taxon>
        <taxon>Aspergillaceae</taxon>
        <taxon>Penicillium</taxon>
    </lineage>
</organism>
<dbReference type="AlphaFoldDB" id="A0AAI9TQN3"/>
<reference evidence="1" key="2">
    <citation type="journal article" date="2016" name="Fungal Biol.">
        <title>Ochratoxin A production by Penicillium thymicola.</title>
        <authorList>
            <person name="Nguyen H.D.T."/>
            <person name="McMullin D.R."/>
            <person name="Ponomareva E."/>
            <person name="Riley R."/>
            <person name="Pomraning K.R."/>
            <person name="Baker S.E."/>
            <person name="Seifert K.A."/>
        </authorList>
    </citation>
    <scope>NUCLEOTIDE SEQUENCE</scope>
    <source>
        <strain evidence="1">DAOM 180753</strain>
    </source>
</reference>
<accession>A0AAI9TQN3</accession>
<dbReference type="Proteomes" id="UP001227192">
    <property type="component" value="Unassembled WGS sequence"/>
</dbReference>
<proteinExistence type="predicted"/>
<reference evidence="1" key="1">
    <citation type="submission" date="2015-06" db="EMBL/GenBank/DDBJ databases">
        <authorList>
            <person name="Nguyen H."/>
        </authorList>
    </citation>
    <scope>NUCLEOTIDE SEQUENCE</scope>
    <source>
        <strain evidence="1">DAOM 180753</strain>
    </source>
</reference>
<name>A0AAI9TQN3_PENTH</name>
<protein>
    <submittedName>
        <fullName evidence="1">Uncharacterized protein</fullName>
    </submittedName>
</protein>
<keyword evidence="2" id="KW-1185">Reference proteome</keyword>
<gene>
    <name evidence="1" type="ORF">VN97_g1569</name>
</gene>
<comment type="caution">
    <text evidence="1">The sequence shown here is derived from an EMBL/GenBank/DDBJ whole genome shotgun (WGS) entry which is preliminary data.</text>
</comment>